<dbReference type="Proteomes" id="UP000009096">
    <property type="component" value="Unassembled WGS sequence"/>
</dbReference>
<evidence type="ECO:0000313" key="2">
    <source>
        <dbReference type="Proteomes" id="UP000009096"/>
    </source>
</evidence>
<sequence>MASPDQRAPAPPAEEFNQDTVALHLGGLADQANLFQSQNQNQATLGRILATVEATNDRMGAMETRMGIMETRMGTMQTRMADMEKAITDRINTMETGINRRLDKLESFAKNTNARAKNARARELGIDYTQ</sequence>
<reference evidence="2" key="1">
    <citation type="journal article" date="2007" name="Science">
        <title>The Fusarium graminearum genome reveals a link between localized polymorphism and pathogen specialization.</title>
        <authorList>
            <person name="Cuomo C.A."/>
            <person name="Gueldener U."/>
            <person name="Xu J.-R."/>
            <person name="Trail F."/>
            <person name="Turgeon B.G."/>
            <person name="Di Pietro A."/>
            <person name="Walton J.D."/>
            <person name="Ma L.-J."/>
            <person name="Baker S.E."/>
            <person name="Rep M."/>
            <person name="Adam G."/>
            <person name="Antoniw J."/>
            <person name="Baldwin T."/>
            <person name="Calvo S.E."/>
            <person name="Chang Y.-L."/>
            <person name="DeCaprio D."/>
            <person name="Gale L.R."/>
            <person name="Gnerre S."/>
            <person name="Goswami R.S."/>
            <person name="Hammond-Kosack K."/>
            <person name="Harris L.J."/>
            <person name="Hilburn K."/>
            <person name="Kennell J.C."/>
            <person name="Kroken S."/>
            <person name="Magnuson J.K."/>
            <person name="Mannhaupt G."/>
            <person name="Mauceli E.W."/>
            <person name="Mewes H.-W."/>
            <person name="Mitterbauer R."/>
            <person name="Muehlbauer G."/>
            <person name="Muensterkoetter M."/>
            <person name="Nelson D."/>
            <person name="O'Donnell K."/>
            <person name="Ouellet T."/>
            <person name="Qi W."/>
            <person name="Quesneville H."/>
            <person name="Roncero M.I.G."/>
            <person name="Seong K.-Y."/>
            <person name="Tetko I.V."/>
            <person name="Urban M."/>
            <person name="Waalwijk C."/>
            <person name="Ward T.J."/>
            <person name="Yao J."/>
            <person name="Birren B.W."/>
            <person name="Kistler H.C."/>
        </authorList>
    </citation>
    <scope>NUCLEOTIDE SEQUENCE [LARGE SCALE GENOMIC DNA]</scope>
    <source>
        <strain evidence="2">M3125 / FGSC 7600</strain>
    </source>
</reference>
<keyword evidence="2" id="KW-1185">Reference proteome</keyword>
<protein>
    <submittedName>
        <fullName evidence="1">Uncharacterized protein</fullName>
    </submittedName>
</protein>
<gene>
    <name evidence="1" type="ORF">FVEG_14000</name>
</gene>
<proteinExistence type="predicted"/>
<dbReference type="EMBL" id="DS486010">
    <property type="protein sequence ID" value="KYG13755.1"/>
    <property type="molecule type" value="Genomic_DNA"/>
</dbReference>
<evidence type="ECO:0000313" key="1">
    <source>
        <dbReference type="EMBL" id="KYG13755.1"/>
    </source>
</evidence>
<name>A0A139YC33_GIBM7</name>
<organism evidence="1 2">
    <name type="scientific">Gibberella moniliformis (strain M3125 / FGSC 7600)</name>
    <name type="common">Maize ear and stalk rot fungus</name>
    <name type="synonym">Fusarium verticillioides</name>
    <dbReference type="NCBI Taxonomy" id="334819"/>
    <lineage>
        <taxon>Eukaryota</taxon>
        <taxon>Fungi</taxon>
        <taxon>Dikarya</taxon>
        <taxon>Ascomycota</taxon>
        <taxon>Pezizomycotina</taxon>
        <taxon>Sordariomycetes</taxon>
        <taxon>Hypocreomycetidae</taxon>
        <taxon>Hypocreales</taxon>
        <taxon>Nectriaceae</taxon>
        <taxon>Fusarium</taxon>
        <taxon>Fusarium fujikuroi species complex</taxon>
    </lineage>
</organism>
<dbReference type="KEGG" id="fvr:FVEG_14000"/>
<dbReference type="VEuPathDB" id="FungiDB:FVEG_14000"/>
<accession>A0A139YC33</accession>
<dbReference type="Gene3D" id="1.20.5.170">
    <property type="match status" value="1"/>
</dbReference>
<dbReference type="RefSeq" id="XP_018762439.1">
    <property type="nucleotide sequence ID" value="XM_018903338.1"/>
</dbReference>
<dbReference type="GeneID" id="30071296"/>
<reference evidence="1 2" key="2">
    <citation type="journal article" date="2010" name="Nature">
        <title>Comparative genomics reveals mobile pathogenicity chromosomes in Fusarium.</title>
        <authorList>
            <person name="Ma L.J."/>
            <person name="van der Does H.C."/>
            <person name="Borkovich K.A."/>
            <person name="Coleman J.J."/>
            <person name="Daboussi M.J."/>
            <person name="Di Pietro A."/>
            <person name="Dufresne M."/>
            <person name="Freitag M."/>
            <person name="Grabherr M."/>
            <person name="Henrissat B."/>
            <person name="Houterman P.M."/>
            <person name="Kang S."/>
            <person name="Shim W.B."/>
            <person name="Woloshuk C."/>
            <person name="Xie X."/>
            <person name="Xu J.R."/>
            <person name="Antoniw J."/>
            <person name="Baker S.E."/>
            <person name="Bluhm B.H."/>
            <person name="Breakspear A."/>
            <person name="Brown D.W."/>
            <person name="Butchko R.A."/>
            <person name="Chapman S."/>
            <person name="Coulson R."/>
            <person name="Coutinho P.M."/>
            <person name="Danchin E.G."/>
            <person name="Diener A."/>
            <person name="Gale L.R."/>
            <person name="Gardiner D.M."/>
            <person name="Goff S."/>
            <person name="Hammond-Kosack K.E."/>
            <person name="Hilburn K."/>
            <person name="Hua-Van A."/>
            <person name="Jonkers W."/>
            <person name="Kazan K."/>
            <person name="Kodira C.D."/>
            <person name="Koehrsen M."/>
            <person name="Kumar L."/>
            <person name="Lee Y.H."/>
            <person name="Li L."/>
            <person name="Manners J.M."/>
            <person name="Miranda-Saavedra D."/>
            <person name="Mukherjee M."/>
            <person name="Park G."/>
            <person name="Park J."/>
            <person name="Park S.Y."/>
            <person name="Proctor R.H."/>
            <person name="Regev A."/>
            <person name="Ruiz-Roldan M.C."/>
            <person name="Sain D."/>
            <person name="Sakthikumar S."/>
            <person name="Sykes S."/>
            <person name="Schwartz D.C."/>
            <person name="Turgeon B.G."/>
            <person name="Wapinski I."/>
            <person name="Yoder O."/>
            <person name="Young S."/>
            <person name="Zeng Q."/>
            <person name="Zhou S."/>
            <person name="Galagan J."/>
            <person name="Cuomo C.A."/>
            <person name="Kistler H.C."/>
            <person name="Rep M."/>
        </authorList>
    </citation>
    <scope>NUCLEOTIDE SEQUENCE [LARGE SCALE GENOMIC DNA]</scope>
    <source>
        <strain evidence="2">M3125 / FGSC 7600</strain>
    </source>
</reference>
<dbReference type="AlphaFoldDB" id="A0A139YC33"/>